<proteinExistence type="inferred from homology"/>
<comment type="function">
    <text evidence="6">The electron transfer flavoprotein serves as a specific electron acceptor for other dehydrogenases. It transfers the electrons to the main respiratory chain via ETF-ubiquinone oxidoreductase (ETF dehydrogenase).</text>
</comment>
<dbReference type="Proteomes" id="UP000484885">
    <property type="component" value="Unassembled WGS sequence"/>
</dbReference>
<dbReference type="PANTHER" id="PTHR21294:SF8">
    <property type="entry name" value="ELECTRON TRANSFER FLAVOPROTEIN SUBUNIT BETA"/>
    <property type="match status" value="1"/>
</dbReference>
<dbReference type="CDD" id="cd01714">
    <property type="entry name" value="ETF_beta"/>
    <property type="match status" value="1"/>
</dbReference>
<evidence type="ECO:0000259" key="9">
    <source>
        <dbReference type="SMART" id="SM00893"/>
    </source>
</evidence>
<dbReference type="RefSeq" id="WP_164211766.1">
    <property type="nucleotide sequence ID" value="NZ_JAAGSC010000042.1"/>
</dbReference>
<dbReference type="GO" id="GO:0009055">
    <property type="term" value="F:electron transfer activity"/>
    <property type="evidence" value="ECO:0007669"/>
    <property type="project" value="InterPro"/>
</dbReference>
<dbReference type="InterPro" id="IPR033948">
    <property type="entry name" value="ETF_beta_N"/>
</dbReference>
<evidence type="ECO:0000313" key="10">
    <source>
        <dbReference type="EMBL" id="NDY96365.1"/>
    </source>
</evidence>
<comment type="subunit">
    <text evidence="2">Heterodimer of an alpha and a beta subunit.</text>
</comment>
<dbReference type="FunFam" id="3.40.50.620:FF:000011">
    <property type="entry name" value="Electron transfer flavoprotein subunit beta"/>
    <property type="match status" value="1"/>
</dbReference>
<dbReference type="InterPro" id="IPR012255">
    <property type="entry name" value="ETF_b"/>
</dbReference>
<keyword evidence="11" id="KW-1185">Reference proteome</keyword>
<dbReference type="SMART" id="SM00893">
    <property type="entry name" value="ETF"/>
    <property type="match status" value="1"/>
</dbReference>
<gene>
    <name evidence="10" type="ORF">G3I74_11550</name>
</gene>
<keyword evidence="5" id="KW-0249">Electron transport</keyword>
<dbReference type="Gene3D" id="3.40.50.620">
    <property type="entry name" value="HUPs"/>
    <property type="match status" value="1"/>
</dbReference>
<dbReference type="Pfam" id="PF01012">
    <property type="entry name" value="ETF"/>
    <property type="match status" value="1"/>
</dbReference>
<evidence type="ECO:0000256" key="5">
    <source>
        <dbReference type="ARBA" id="ARBA00022982"/>
    </source>
</evidence>
<evidence type="ECO:0000256" key="7">
    <source>
        <dbReference type="ARBA" id="ARBA00042002"/>
    </source>
</evidence>
<evidence type="ECO:0000256" key="8">
    <source>
        <dbReference type="ARBA" id="ARBA00049933"/>
    </source>
</evidence>
<comment type="caution">
    <text evidence="10">The sequence shown here is derived from an EMBL/GenBank/DDBJ whole genome shotgun (WGS) entry which is preliminary data.</text>
</comment>
<evidence type="ECO:0000256" key="4">
    <source>
        <dbReference type="ARBA" id="ARBA00022448"/>
    </source>
</evidence>
<dbReference type="InterPro" id="IPR014730">
    <property type="entry name" value="ETF_a/b_N"/>
</dbReference>
<dbReference type="EMBL" id="JAAGSC010000042">
    <property type="protein sequence ID" value="NDY96365.1"/>
    <property type="molecule type" value="Genomic_DNA"/>
</dbReference>
<keyword evidence="4" id="KW-0813">Transport</keyword>
<name>A0A845V8V9_9GAMM</name>
<dbReference type="PANTHER" id="PTHR21294">
    <property type="entry name" value="ELECTRON TRANSFER FLAVOPROTEIN BETA-SUBUNIT"/>
    <property type="match status" value="1"/>
</dbReference>
<accession>A0A845V8V9</accession>
<dbReference type="GO" id="GO:0046395">
    <property type="term" value="P:carboxylic acid catabolic process"/>
    <property type="evidence" value="ECO:0007669"/>
    <property type="project" value="UniProtKB-ARBA"/>
</dbReference>
<reference evidence="10 11" key="1">
    <citation type="submission" date="2020-02" db="EMBL/GenBank/DDBJ databases">
        <authorList>
            <person name="Zhang X.-Y."/>
        </authorList>
    </citation>
    <scope>NUCLEOTIDE SEQUENCE [LARGE SCALE GENOMIC DNA]</scope>
    <source>
        <strain evidence="10 11">C33</strain>
    </source>
</reference>
<evidence type="ECO:0000256" key="2">
    <source>
        <dbReference type="ARBA" id="ARBA00011355"/>
    </source>
</evidence>
<comment type="cofactor">
    <cofactor evidence="8">
        <name>AMP</name>
        <dbReference type="ChEBI" id="CHEBI:456215"/>
    </cofactor>
</comment>
<organism evidence="10 11">
    <name type="scientific">Wenzhouxiangella limi</name>
    <dbReference type="NCBI Taxonomy" id="2707351"/>
    <lineage>
        <taxon>Bacteria</taxon>
        <taxon>Pseudomonadati</taxon>
        <taxon>Pseudomonadota</taxon>
        <taxon>Gammaproteobacteria</taxon>
        <taxon>Chromatiales</taxon>
        <taxon>Wenzhouxiangellaceae</taxon>
        <taxon>Wenzhouxiangella</taxon>
    </lineage>
</organism>
<dbReference type="InterPro" id="IPR014729">
    <property type="entry name" value="Rossmann-like_a/b/a_fold"/>
</dbReference>
<feature type="domain" description="Electron transfer flavoprotein alpha/beta-subunit N-terminal" evidence="9">
    <location>
        <begin position="23"/>
        <end position="211"/>
    </location>
</feature>
<protein>
    <recommendedName>
        <fullName evidence="3">Electron transfer flavoprotein subunit beta</fullName>
    </recommendedName>
    <alternativeName>
        <fullName evidence="7">Electron transfer flavoprotein small subunit</fullName>
    </alternativeName>
</protein>
<evidence type="ECO:0000256" key="6">
    <source>
        <dbReference type="ARBA" id="ARBA00025649"/>
    </source>
</evidence>
<dbReference type="AlphaFoldDB" id="A0A845V8V9"/>
<evidence type="ECO:0000256" key="3">
    <source>
        <dbReference type="ARBA" id="ARBA00016797"/>
    </source>
</evidence>
<evidence type="ECO:0000313" key="11">
    <source>
        <dbReference type="Proteomes" id="UP000484885"/>
    </source>
</evidence>
<dbReference type="PIRSF" id="PIRSF000090">
    <property type="entry name" value="Beta-ETF"/>
    <property type="match status" value="1"/>
</dbReference>
<evidence type="ECO:0000256" key="1">
    <source>
        <dbReference type="ARBA" id="ARBA00007557"/>
    </source>
</evidence>
<dbReference type="SUPFAM" id="SSF52402">
    <property type="entry name" value="Adenine nucleotide alpha hydrolases-like"/>
    <property type="match status" value="1"/>
</dbReference>
<comment type="similarity">
    <text evidence="1">Belongs to the ETF beta-subunit/FixA family.</text>
</comment>
<sequence>MKILVTIKRVVDYNVRVRVKPDGSGVETDGVKMSINPFDEIALEEALRIKERGEAEEVVVVSIGGTEVQQQLRTGLAMGADRAIQVETDQAVQPLTAARTLLKLVEKEAPDIVFLGKQAIDDDCSQTGQMLAALWDRPQATFASRVELADGKATVTREVDAGLEVNEVDLPAVMTSDLRLNEPRFVKLPDIMKAKRKPLDTVPLADLGVDSPPDLVARTYEPPPRRGGGKMVGSVAELVGELKNKGLL</sequence>